<evidence type="ECO:0000313" key="1">
    <source>
        <dbReference type="EMBL" id="KAL3784014.1"/>
    </source>
</evidence>
<dbReference type="Proteomes" id="UP001530400">
    <property type="component" value="Unassembled WGS sequence"/>
</dbReference>
<organism evidence="1 2">
    <name type="scientific">Cyclotella atomus</name>
    <dbReference type="NCBI Taxonomy" id="382360"/>
    <lineage>
        <taxon>Eukaryota</taxon>
        <taxon>Sar</taxon>
        <taxon>Stramenopiles</taxon>
        <taxon>Ochrophyta</taxon>
        <taxon>Bacillariophyta</taxon>
        <taxon>Coscinodiscophyceae</taxon>
        <taxon>Thalassiosirophycidae</taxon>
        <taxon>Stephanodiscales</taxon>
        <taxon>Stephanodiscaceae</taxon>
        <taxon>Cyclotella</taxon>
    </lineage>
</organism>
<comment type="caution">
    <text evidence="1">The sequence shown here is derived from an EMBL/GenBank/DDBJ whole genome shotgun (WGS) entry which is preliminary data.</text>
</comment>
<evidence type="ECO:0008006" key="3">
    <source>
        <dbReference type="Google" id="ProtNLM"/>
    </source>
</evidence>
<gene>
    <name evidence="1" type="ORF">ACHAWO_005690</name>
</gene>
<sequence>MKIMYITPFRKRATPSGTFAIFLLALIGIQFSSFYNQNRKLLRRLRENKEYHGYPVVSSLERVAHPSVYDSTNNDDDGNNEAPNLNAILMIHYHKTGFVLSRNLRTHAIKHFSHFVSLGSMNNGLNYTLPLDKPWGSILQPRKFDSKTYCPEKFGLRNGVIDVQESPDFYCGVEEMARILLLRDGDEMVQQQQQRDTYNQDEKRKGTKIVHFVRNPYSMALSNYYYHSQVPTPEPWVSYHNPCQTQYYNDTITLRDVLFPTLSDESILTQEQFDKIVNLCNSLYQTKSNLTNAKFEGHLHQLDPIDGLRLSTAQMMIHGGGKVLVPGGDLLRMANNIIKLRQLEEYLDKESNFGGSPMTVTALSMDEFITNPLEFTTAYLNILVGDDAKLIVDKPRKGRAVIRSIAGRFARNYNETKAKESHKHVTTGKHEDRKELLESLKKDDVLGPVLDAIEVLVDAALR</sequence>
<protein>
    <recommendedName>
        <fullName evidence="3">Sulfotransferase</fullName>
    </recommendedName>
</protein>
<accession>A0ABD3P6U9</accession>
<keyword evidence="2" id="KW-1185">Reference proteome</keyword>
<evidence type="ECO:0000313" key="2">
    <source>
        <dbReference type="Proteomes" id="UP001530400"/>
    </source>
</evidence>
<dbReference type="EMBL" id="JALLPJ020000742">
    <property type="protein sequence ID" value="KAL3784014.1"/>
    <property type="molecule type" value="Genomic_DNA"/>
</dbReference>
<reference evidence="1 2" key="1">
    <citation type="submission" date="2024-10" db="EMBL/GenBank/DDBJ databases">
        <title>Updated reference genomes for cyclostephanoid diatoms.</title>
        <authorList>
            <person name="Roberts W.R."/>
            <person name="Alverson A.J."/>
        </authorList>
    </citation>
    <scope>NUCLEOTIDE SEQUENCE [LARGE SCALE GENOMIC DNA]</scope>
    <source>
        <strain evidence="1 2">AJA010-31</strain>
    </source>
</reference>
<proteinExistence type="predicted"/>
<dbReference type="AlphaFoldDB" id="A0ABD3P6U9"/>
<name>A0ABD3P6U9_9STRA</name>